<sequence length="178" mass="19725">MTFIPKEPGVYYLNAPEQCRPPPLPTAHLDARSVRMQRRADVRTRRAVLLAWTEPATAREDIAAASEVYAVLNDMHGMANACIANADLRRGSSHLAARAAPVLPFPTMAVAYARQEYLNAVSLFSRLSDAYDIERQRPMHAAMKAARRPRPITLGPEDAIAAESGGDECMWQAPGRWR</sequence>
<protein>
    <submittedName>
        <fullName evidence="1">Uncharacterized protein</fullName>
    </submittedName>
</protein>
<organism evidence="1">
    <name type="scientific">Calcidiscus leptoporus</name>
    <dbReference type="NCBI Taxonomy" id="127549"/>
    <lineage>
        <taxon>Eukaryota</taxon>
        <taxon>Haptista</taxon>
        <taxon>Haptophyta</taxon>
        <taxon>Prymnesiophyceae</taxon>
        <taxon>Coccolithales</taxon>
        <taxon>Calcidiscaceae</taxon>
        <taxon>Calcidiscus</taxon>
    </lineage>
</organism>
<dbReference type="AlphaFoldDB" id="A0A7S0NXT0"/>
<accession>A0A7S0NXT0</accession>
<evidence type="ECO:0000313" key="1">
    <source>
        <dbReference type="EMBL" id="CAD8540173.1"/>
    </source>
</evidence>
<dbReference type="EMBL" id="HBER01030767">
    <property type="protein sequence ID" value="CAD8540173.1"/>
    <property type="molecule type" value="Transcribed_RNA"/>
</dbReference>
<gene>
    <name evidence="1" type="ORF">CLEP1334_LOCUS15456</name>
</gene>
<name>A0A7S0NXT0_9EUKA</name>
<proteinExistence type="predicted"/>
<reference evidence="1" key="1">
    <citation type="submission" date="2021-01" db="EMBL/GenBank/DDBJ databases">
        <authorList>
            <person name="Corre E."/>
            <person name="Pelletier E."/>
            <person name="Niang G."/>
            <person name="Scheremetjew M."/>
            <person name="Finn R."/>
            <person name="Kale V."/>
            <person name="Holt S."/>
            <person name="Cochrane G."/>
            <person name="Meng A."/>
            <person name="Brown T."/>
            <person name="Cohen L."/>
        </authorList>
    </citation>
    <scope>NUCLEOTIDE SEQUENCE</scope>
    <source>
        <strain evidence="1">RCC1130</strain>
    </source>
</reference>